<keyword evidence="2" id="KW-1185">Reference proteome</keyword>
<evidence type="ECO:0000313" key="2">
    <source>
        <dbReference type="Proteomes" id="UP000424462"/>
    </source>
</evidence>
<sequence>MMMTTVFDLPVEQAIYVGSLGCEHPTLPAPRGATWPPTTTDGRQQLHLHRIDIVQ</sequence>
<dbReference type="Proteomes" id="UP000424462">
    <property type="component" value="Chromosome"/>
</dbReference>
<organism evidence="1 2">
    <name type="scientific">Corynebacterium occultum</name>
    <dbReference type="NCBI Taxonomy" id="2675219"/>
    <lineage>
        <taxon>Bacteria</taxon>
        <taxon>Bacillati</taxon>
        <taxon>Actinomycetota</taxon>
        <taxon>Actinomycetes</taxon>
        <taxon>Mycobacteriales</taxon>
        <taxon>Corynebacteriaceae</taxon>
        <taxon>Corynebacterium</taxon>
    </lineage>
</organism>
<accession>A0A6B8W5L7</accession>
<name>A0A6B8W5L7_9CORY</name>
<protein>
    <submittedName>
        <fullName evidence="1">Uncharacterized protein</fullName>
    </submittedName>
</protein>
<dbReference type="EMBL" id="CP046455">
    <property type="protein sequence ID" value="QGU07861.1"/>
    <property type="molecule type" value="Genomic_DNA"/>
</dbReference>
<dbReference type="AlphaFoldDB" id="A0A6B8W5L7"/>
<proteinExistence type="predicted"/>
<gene>
    <name evidence="1" type="ORF">COCCU_09685</name>
</gene>
<reference evidence="1 2" key="1">
    <citation type="submission" date="2019-11" db="EMBL/GenBank/DDBJ databases">
        <title>Complete genome sequence of Corynebacterium kalinowskii 1959, a novel Corynebacterium species isolated from soil of a small paddock in Vilsendorf, Germany.</title>
        <authorList>
            <person name="Schaffert L."/>
            <person name="Ruwe M."/>
            <person name="Milse J."/>
            <person name="Hanuschka K."/>
            <person name="Ortseifen V."/>
            <person name="Droste J."/>
            <person name="Brandt D."/>
            <person name="Schlueter L."/>
            <person name="Kutter Y."/>
            <person name="Vinke S."/>
            <person name="Viehoefer P."/>
            <person name="Jacob L."/>
            <person name="Luebke N.-C."/>
            <person name="Schulte-Berndt E."/>
            <person name="Hain C."/>
            <person name="Linder M."/>
            <person name="Schmidt P."/>
            <person name="Wollenschlaeger L."/>
            <person name="Luttermann T."/>
            <person name="Thieme E."/>
            <person name="Hassa J."/>
            <person name="Haak M."/>
            <person name="Wittchen M."/>
            <person name="Mentz A."/>
            <person name="Persicke M."/>
            <person name="Busche T."/>
            <person name="Ruckert C."/>
        </authorList>
    </citation>
    <scope>NUCLEOTIDE SEQUENCE [LARGE SCALE GENOMIC DNA]</scope>
    <source>
        <strain evidence="1 2">2039</strain>
    </source>
</reference>
<evidence type="ECO:0000313" key="1">
    <source>
        <dbReference type="EMBL" id="QGU07861.1"/>
    </source>
</evidence>
<dbReference type="KEGG" id="cok:COCCU_09685"/>